<proteinExistence type="predicted"/>
<organism evidence="4 5">
    <name type="scientific">Candida boidinii</name>
    <name type="common">Yeast</name>
    <dbReference type="NCBI Taxonomy" id="5477"/>
    <lineage>
        <taxon>Eukaryota</taxon>
        <taxon>Fungi</taxon>
        <taxon>Dikarya</taxon>
        <taxon>Ascomycota</taxon>
        <taxon>Saccharomycotina</taxon>
        <taxon>Pichiomycetes</taxon>
        <taxon>Pichiales</taxon>
        <taxon>Pichiaceae</taxon>
        <taxon>Ogataea</taxon>
        <taxon>Ogataea/Candida clade</taxon>
    </lineage>
</organism>
<dbReference type="PANTHER" id="PTHR47592">
    <property type="entry name" value="PBF68 PROTEIN"/>
    <property type="match status" value="1"/>
</dbReference>
<accession>A0A9W6WIR1</accession>
<keyword evidence="1" id="KW-0862">Zinc</keyword>
<dbReference type="Gene3D" id="4.10.60.10">
    <property type="entry name" value="Zinc finger, CCHC-type"/>
    <property type="match status" value="1"/>
</dbReference>
<dbReference type="InterPro" id="IPR001878">
    <property type="entry name" value="Znf_CCHC"/>
</dbReference>
<dbReference type="Pfam" id="PF22936">
    <property type="entry name" value="Pol_BBD"/>
    <property type="match status" value="1"/>
</dbReference>
<dbReference type="InterPro" id="IPR036875">
    <property type="entry name" value="Znf_CCHC_sf"/>
</dbReference>
<evidence type="ECO:0000256" key="1">
    <source>
        <dbReference type="PROSITE-ProRule" id="PRU00047"/>
    </source>
</evidence>
<dbReference type="Proteomes" id="UP001165120">
    <property type="component" value="Unassembled WGS sequence"/>
</dbReference>
<dbReference type="Pfam" id="PF17241">
    <property type="entry name" value="Retrotran_gag_4"/>
    <property type="match status" value="1"/>
</dbReference>
<evidence type="ECO:0000259" key="3">
    <source>
        <dbReference type="PROSITE" id="PS50158"/>
    </source>
</evidence>
<evidence type="ECO:0000256" key="2">
    <source>
        <dbReference type="SAM" id="MobiDB-lite"/>
    </source>
</evidence>
<reference evidence="4" key="1">
    <citation type="submission" date="2023-04" db="EMBL/GenBank/DDBJ databases">
        <title>Candida boidinii NBRC 10035.</title>
        <authorList>
            <person name="Ichikawa N."/>
            <person name="Sato H."/>
            <person name="Tonouchi N."/>
        </authorList>
    </citation>
    <scope>NUCLEOTIDE SEQUENCE</scope>
    <source>
        <strain evidence="4">NBRC 10035</strain>
    </source>
</reference>
<name>A0A9W6WIR1_CANBO</name>
<dbReference type="InterPro" id="IPR054722">
    <property type="entry name" value="PolX-like_BBD"/>
</dbReference>
<keyword evidence="5" id="KW-1185">Reference proteome</keyword>
<dbReference type="InterPro" id="IPR035179">
    <property type="entry name" value="DUF5314"/>
</dbReference>
<comment type="caution">
    <text evidence="4">The sequence shown here is derived from an EMBL/GenBank/DDBJ whole genome shotgun (WGS) entry which is preliminary data.</text>
</comment>
<dbReference type="SMART" id="SM00343">
    <property type="entry name" value="ZnF_C2HC"/>
    <property type="match status" value="1"/>
</dbReference>
<keyword evidence="1" id="KW-0479">Metal-binding</keyword>
<keyword evidence="1" id="KW-0863">Zinc-finger</keyword>
<dbReference type="PANTHER" id="PTHR47592:SF27">
    <property type="entry name" value="OS08G0421700 PROTEIN"/>
    <property type="match status" value="1"/>
</dbReference>
<feature type="region of interest" description="Disordered" evidence="2">
    <location>
        <begin position="253"/>
        <end position="276"/>
    </location>
</feature>
<evidence type="ECO:0000313" key="5">
    <source>
        <dbReference type="Proteomes" id="UP001165120"/>
    </source>
</evidence>
<dbReference type="SUPFAM" id="SSF57756">
    <property type="entry name" value="Retrovirus zinc finger-like domains"/>
    <property type="match status" value="1"/>
</dbReference>
<feature type="compositionally biased region" description="Low complexity" evidence="2">
    <location>
        <begin position="253"/>
        <end position="275"/>
    </location>
</feature>
<dbReference type="EMBL" id="BSXN01001272">
    <property type="protein sequence ID" value="GME72415.1"/>
    <property type="molecule type" value="Genomic_DNA"/>
</dbReference>
<dbReference type="AlphaFoldDB" id="A0A9W6WIR1"/>
<feature type="domain" description="CCHC-type" evidence="3">
    <location>
        <begin position="231"/>
        <end position="245"/>
    </location>
</feature>
<protein>
    <submittedName>
        <fullName evidence="4">Unnamed protein product</fullName>
    </submittedName>
</protein>
<gene>
    <name evidence="4" type="ORF">Cboi02_000359700</name>
</gene>
<dbReference type="GO" id="GO:0003676">
    <property type="term" value="F:nucleic acid binding"/>
    <property type="evidence" value="ECO:0007669"/>
    <property type="project" value="InterPro"/>
</dbReference>
<dbReference type="PROSITE" id="PS50158">
    <property type="entry name" value="ZF_CCHC"/>
    <property type="match status" value="1"/>
</dbReference>
<sequence length="438" mass="47754">MNNNNSLDSRIIQLRQVMSSFAYTCKPSEDQKLSSAENYAEWRHYVSRALVPHGADLESYFLTGSFDETGLSPEESALLAPHYETTLQTVLQVTVSADLIKRYGGYGSELLQNLMQELGVVTPRLVYKKVQEIRSLDKSLKENFDAITSFLRNFGSQLSLHDYFAFVLLSSTKSSRLEDIILNSPSSSTISTNSVLNIGLPIVSSSTPASVALAAIRDKSTTNKAKKNIICYRCGKKGHTSRYCRAPAPISPGPNSGSFSKSGSTAATSSPGSSNKEGAWMAIPAISEPDYTNFWMDSGATSHVCNNRNLFIDFSPCSQNLVGVGSDPLSILGTGTICFVGPNDHYLTLYNVLFVPDCRKCLVSLTQAVRSNPSLKFVTSVDGIFDGESGQRYASPIAENLFRFDYRPVAPHAASFSGFLRLLLLTSMPAMAMLLKLS</sequence>
<dbReference type="GO" id="GO:0008270">
    <property type="term" value="F:zinc ion binding"/>
    <property type="evidence" value="ECO:0007669"/>
    <property type="project" value="UniProtKB-KW"/>
</dbReference>
<evidence type="ECO:0000313" key="4">
    <source>
        <dbReference type="EMBL" id="GME72415.1"/>
    </source>
</evidence>